<proteinExistence type="predicted"/>
<dbReference type="RefSeq" id="WP_377549743.1">
    <property type="nucleotide sequence ID" value="NZ_JBHSBN010000019.1"/>
</dbReference>
<accession>A0ABV8KSI8</accession>
<evidence type="ECO:0000259" key="1">
    <source>
        <dbReference type="Pfam" id="PF04149"/>
    </source>
</evidence>
<dbReference type="Proteomes" id="UP001595868">
    <property type="component" value="Unassembled WGS sequence"/>
</dbReference>
<evidence type="ECO:0000313" key="2">
    <source>
        <dbReference type="EMBL" id="MFC4108916.1"/>
    </source>
</evidence>
<dbReference type="InterPro" id="IPR007278">
    <property type="entry name" value="DUF397"/>
</dbReference>
<feature type="domain" description="DUF397" evidence="1">
    <location>
        <begin position="9"/>
        <end position="60"/>
    </location>
</feature>
<keyword evidence="3" id="KW-1185">Reference proteome</keyword>
<gene>
    <name evidence="2" type="ORF">ACFOX0_23675</name>
</gene>
<protein>
    <submittedName>
        <fullName evidence="2">DUF397 domain-containing protein</fullName>
    </submittedName>
</protein>
<sequence>MRPADLTGAVWRKSTRSGSNADCLEFADLGRAVAVRDSKDPHGPVLAFDPMSWSGFLRGLTIDSP</sequence>
<dbReference type="EMBL" id="JBHSBN010000019">
    <property type="protein sequence ID" value="MFC4108916.1"/>
    <property type="molecule type" value="Genomic_DNA"/>
</dbReference>
<dbReference type="Pfam" id="PF04149">
    <property type="entry name" value="DUF397"/>
    <property type="match status" value="1"/>
</dbReference>
<comment type="caution">
    <text evidence="2">The sequence shown here is derived from an EMBL/GenBank/DDBJ whole genome shotgun (WGS) entry which is preliminary data.</text>
</comment>
<name>A0ABV8KSI8_9ACTN</name>
<reference evidence="3" key="1">
    <citation type="journal article" date="2019" name="Int. J. Syst. Evol. Microbiol.">
        <title>The Global Catalogue of Microorganisms (GCM) 10K type strain sequencing project: providing services to taxonomists for standard genome sequencing and annotation.</title>
        <authorList>
            <consortium name="The Broad Institute Genomics Platform"/>
            <consortium name="The Broad Institute Genome Sequencing Center for Infectious Disease"/>
            <person name="Wu L."/>
            <person name="Ma J."/>
        </authorList>
    </citation>
    <scope>NUCLEOTIDE SEQUENCE [LARGE SCALE GENOMIC DNA]</scope>
    <source>
        <strain evidence="3">2902at01</strain>
    </source>
</reference>
<organism evidence="2 3">
    <name type="scientific">Micromonospora zhanjiangensis</name>
    <dbReference type="NCBI Taxonomy" id="1522057"/>
    <lineage>
        <taxon>Bacteria</taxon>
        <taxon>Bacillati</taxon>
        <taxon>Actinomycetota</taxon>
        <taxon>Actinomycetes</taxon>
        <taxon>Micromonosporales</taxon>
        <taxon>Micromonosporaceae</taxon>
        <taxon>Micromonospora</taxon>
    </lineage>
</organism>
<evidence type="ECO:0000313" key="3">
    <source>
        <dbReference type="Proteomes" id="UP001595868"/>
    </source>
</evidence>